<proteinExistence type="predicted"/>
<dbReference type="RefSeq" id="WP_133582958.1">
    <property type="nucleotide sequence ID" value="NZ_SNYV01000011.1"/>
</dbReference>
<sequence>MRKTLLILTAGALTFTACKKSSYPEVEPDDIYELPYNKESVEANKAFVESEGRNLVKQVDGLQNETAFDALESLSELDLPELELSTTLAAVTKLGTSTKKIAAISGALSEAVGLGSKVETYKLSNAFGIYKYNGTTGTWDKTASNDKIEFHFPSTKGGKSNDAVLAFTYKNAGKTFTQKDIEYDYIENNGNWEPQNTDVERIYELPASVLGTLSIGGKKALELNSTFDYHGDNLPKSALAKMTIGAYSAQTEVNNDNKAATVKFTFAKNGQALIAASGNSTFDNISFDKLTNDEADLADLLLIANTNIVVRDITMAGQIDFAKVNSSVKHIENDEKEYNAALAKALNENSKIIVVNTKKQEKIASLLFQAGENVFGDFHEYYTDALLVFGNGSKVSFDTFGNTGFQSLIDDFNDLIKKFKKSSE</sequence>
<dbReference type="AlphaFoldDB" id="A0A4R6WLF3"/>
<gene>
    <name evidence="1" type="ORF">CLV99_0577</name>
</gene>
<dbReference type="OrthoDB" id="744748at2"/>
<comment type="caution">
    <text evidence="1">The sequence shown here is derived from an EMBL/GenBank/DDBJ whole genome shotgun (WGS) entry which is preliminary data.</text>
</comment>
<organism evidence="1 2">
    <name type="scientific">Sphingobacterium yanglingense</name>
    <dbReference type="NCBI Taxonomy" id="1437280"/>
    <lineage>
        <taxon>Bacteria</taxon>
        <taxon>Pseudomonadati</taxon>
        <taxon>Bacteroidota</taxon>
        <taxon>Sphingobacteriia</taxon>
        <taxon>Sphingobacteriales</taxon>
        <taxon>Sphingobacteriaceae</taxon>
        <taxon>Sphingobacterium</taxon>
    </lineage>
</organism>
<evidence type="ECO:0000313" key="1">
    <source>
        <dbReference type="EMBL" id="TDQ79145.1"/>
    </source>
</evidence>
<evidence type="ECO:0000313" key="2">
    <source>
        <dbReference type="Proteomes" id="UP000295292"/>
    </source>
</evidence>
<name>A0A4R6WLF3_9SPHI</name>
<accession>A0A4R6WLF3</accession>
<protein>
    <submittedName>
        <fullName evidence="1">Uncharacterized protein</fullName>
    </submittedName>
</protein>
<dbReference type="PROSITE" id="PS51257">
    <property type="entry name" value="PROKAR_LIPOPROTEIN"/>
    <property type="match status" value="1"/>
</dbReference>
<keyword evidence="2" id="KW-1185">Reference proteome</keyword>
<dbReference type="EMBL" id="SNYV01000011">
    <property type="protein sequence ID" value="TDQ79145.1"/>
    <property type="molecule type" value="Genomic_DNA"/>
</dbReference>
<dbReference type="Proteomes" id="UP000295292">
    <property type="component" value="Unassembled WGS sequence"/>
</dbReference>
<reference evidence="1 2" key="1">
    <citation type="submission" date="2019-03" db="EMBL/GenBank/DDBJ databases">
        <title>Genomic Encyclopedia of Archaeal and Bacterial Type Strains, Phase II (KMG-II): from individual species to whole genera.</title>
        <authorList>
            <person name="Goeker M."/>
        </authorList>
    </citation>
    <scope>NUCLEOTIDE SEQUENCE [LARGE SCALE GENOMIC DNA]</scope>
    <source>
        <strain evidence="1 2">DSM 28353</strain>
    </source>
</reference>